<proteinExistence type="predicted"/>
<dbReference type="GO" id="GO:0003723">
    <property type="term" value="F:RNA binding"/>
    <property type="evidence" value="ECO:0007669"/>
    <property type="project" value="InterPro"/>
</dbReference>
<dbReference type="PROSITE" id="PS51375">
    <property type="entry name" value="PPR"/>
    <property type="match status" value="1"/>
</dbReference>
<dbReference type="PANTHER" id="PTHR47926">
    <property type="entry name" value="PENTATRICOPEPTIDE REPEAT-CONTAINING PROTEIN"/>
    <property type="match status" value="1"/>
</dbReference>
<gene>
    <name evidence="3" type="ORF">CURHAP_LOCUS28182</name>
    <name evidence="4" type="ORF">ORAREDHAP_LOCUS27840</name>
</gene>
<dbReference type="InterPro" id="IPR046960">
    <property type="entry name" value="PPR_At4g14850-like_plant"/>
</dbReference>
<dbReference type="OrthoDB" id="185373at2759"/>
<protein>
    <recommendedName>
        <fullName evidence="7">Pentatricopeptide repeat-containing protein</fullName>
    </recommendedName>
</protein>
<dbReference type="GO" id="GO:0009451">
    <property type="term" value="P:RNA modification"/>
    <property type="evidence" value="ECO:0007669"/>
    <property type="project" value="InterPro"/>
</dbReference>
<dbReference type="PANTHER" id="PTHR47926:SF411">
    <property type="entry name" value="PENTATRICOPEPTIDE REPEAT-CONTAINING PROTEIN"/>
    <property type="match status" value="1"/>
</dbReference>
<dbReference type="EMBL" id="CAEKDK010000004">
    <property type="protein sequence ID" value="CAB4278001.1"/>
    <property type="molecule type" value="Genomic_DNA"/>
</dbReference>
<dbReference type="Pfam" id="PF01535">
    <property type="entry name" value="PPR"/>
    <property type="match status" value="1"/>
</dbReference>
<feature type="repeat" description="PPR" evidence="2">
    <location>
        <begin position="5"/>
        <end position="39"/>
    </location>
</feature>
<dbReference type="Proteomes" id="UP000507222">
    <property type="component" value="Unassembled WGS sequence"/>
</dbReference>
<dbReference type="InterPro" id="IPR002885">
    <property type="entry name" value="PPR_rpt"/>
</dbReference>
<evidence type="ECO:0000313" key="3">
    <source>
        <dbReference type="EMBL" id="CAB4278001.1"/>
    </source>
</evidence>
<dbReference type="InterPro" id="IPR011990">
    <property type="entry name" value="TPR-like_helical_dom_sf"/>
</dbReference>
<keyword evidence="1" id="KW-0677">Repeat</keyword>
<evidence type="ECO:0000256" key="1">
    <source>
        <dbReference type="ARBA" id="ARBA00022737"/>
    </source>
</evidence>
<evidence type="ECO:0000313" key="6">
    <source>
        <dbReference type="Proteomes" id="UP000507245"/>
    </source>
</evidence>
<dbReference type="NCBIfam" id="TIGR00756">
    <property type="entry name" value="PPR"/>
    <property type="match status" value="1"/>
</dbReference>
<organism evidence="4 6">
    <name type="scientific">Prunus armeniaca</name>
    <name type="common">Apricot</name>
    <name type="synonym">Armeniaca vulgaris</name>
    <dbReference type="NCBI Taxonomy" id="36596"/>
    <lineage>
        <taxon>Eukaryota</taxon>
        <taxon>Viridiplantae</taxon>
        <taxon>Streptophyta</taxon>
        <taxon>Embryophyta</taxon>
        <taxon>Tracheophyta</taxon>
        <taxon>Spermatophyta</taxon>
        <taxon>Magnoliopsida</taxon>
        <taxon>eudicotyledons</taxon>
        <taxon>Gunneridae</taxon>
        <taxon>Pentapetalae</taxon>
        <taxon>rosids</taxon>
        <taxon>fabids</taxon>
        <taxon>Rosales</taxon>
        <taxon>Rosaceae</taxon>
        <taxon>Amygdaloideae</taxon>
        <taxon>Amygdaleae</taxon>
        <taxon>Prunus</taxon>
    </lineage>
</organism>
<name>A0A6J5X3X1_PRUAR</name>
<evidence type="ECO:0000256" key="2">
    <source>
        <dbReference type="PROSITE-ProRule" id="PRU00708"/>
    </source>
</evidence>
<keyword evidence="6" id="KW-1185">Reference proteome</keyword>
<reference evidence="6" key="1">
    <citation type="journal article" date="2020" name="Genome Biol.">
        <title>Gamete binning: chromosome-level and haplotype-resolved genome assembly enabled by high-throughput single-cell sequencing of gamete genomes.</title>
        <authorList>
            <person name="Campoy J.A."/>
            <person name="Sun H."/>
            <person name="Goel M."/>
            <person name="Jiao W.-B."/>
            <person name="Folz-Donahue K."/>
            <person name="Wang N."/>
            <person name="Rubio M."/>
            <person name="Liu C."/>
            <person name="Kukat C."/>
            <person name="Ruiz D."/>
            <person name="Huettel B."/>
            <person name="Schneeberger K."/>
        </authorList>
    </citation>
    <scope>NUCLEOTIDE SEQUENCE [LARGE SCALE GENOMIC DNA]</scope>
    <source>
        <strain evidence="6">cv. Rojo Pasion</strain>
    </source>
</reference>
<dbReference type="Gene3D" id="1.25.40.10">
    <property type="entry name" value="Tetratricopeptide repeat domain"/>
    <property type="match status" value="1"/>
</dbReference>
<evidence type="ECO:0000313" key="5">
    <source>
        <dbReference type="Proteomes" id="UP000507222"/>
    </source>
</evidence>
<reference evidence="4 5" key="2">
    <citation type="submission" date="2020-05" db="EMBL/GenBank/DDBJ databases">
        <authorList>
            <person name="Campoy J."/>
            <person name="Schneeberger K."/>
            <person name="Spophaly S."/>
        </authorList>
    </citation>
    <scope>NUCLEOTIDE SEQUENCE [LARGE SCALE GENOMIC DNA]</scope>
    <source>
        <strain evidence="4">PruArmRojPasFocal</strain>
    </source>
</reference>
<evidence type="ECO:0000313" key="4">
    <source>
        <dbReference type="EMBL" id="CAB4308410.1"/>
    </source>
</evidence>
<dbReference type="EMBL" id="CAEKKB010000004">
    <property type="protein sequence ID" value="CAB4308410.1"/>
    <property type="molecule type" value="Genomic_DNA"/>
</dbReference>
<sequence length="56" mass="6347">MPERNLVSWKAMIVGYAKSGLCQEAMKLMYRMRTEGFEVDDYILATVLTACGDLLI</sequence>
<dbReference type="Proteomes" id="UP000507245">
    <property type="component" value="Unassembled WGS sequence"/>
</dbReference>
<evidence type="ECO:0008006" key="7">
    <source>
        <dbReference type="Google" id="ProtNLM"/>
    </source>
</evidence>
<dbReference type="AlphaFoldDB" id="A0A6J5X3X1"/>
<accession>A0A6J5X3X1</accession>